<dbReference type="Pfam" id="PF01546">
    <property type="entry name" value="Peptidase_M20"/>
    <property type="match status" value="1"/>
</dbReference>
<dbReference type="EMBL" id="JAPEUL010000007">
    <property type="protein sequence ID" value="MCW4629018.1"/>
    <property type="molecule type" value="Genomic_DNA"/>
</dbReference>
<dbReference type="SUPFAM" id="SSF53187">
    <property type="entry name" value="Zn-dependent exopeptidases"/>
    <property type="match status" value="1"/>
</dbReference>
<gene>
    <name evidence="3" type="ORF">ONZ52_08605</name>
</gene>
<dbReference type="Gene3D" id="3.40.630.10">
    <property type="entry name" value="Zn peptidases"/>
    <property type="match status" value="1"/>
</dbReference>
<dbReference type="SUPFAM" id="SSF55031">
    <property type="entry name" value="Bacterial exopeptidase dimerisation domain"/>
    <property type="match status" value="1"/>
</dbReference>
<dbReference type="RefSeq" id="WP_265218224.1">
    <property type="nucleotide sequence ID" value="NZ_JAPEUL010000007.1"/>
</dbReference>
<keyword evidence="1" id="KW-0378">Hydrolase</keyword>
<dbReference type="InterPro" id="IPR017439">
    <property type="entry name" value="Amidohydrolase"/>
</dbReference>
<feature type="domain" description="N-acetyltransferase" evidence="2">
    <location>
        <begin position="301"/>
        <end position="466"/>
    </location>
</feature>
<comment type="caution">
    <text evidence="3">The sequence shown here is derived from an EMBL/GenBank/DDBJ whole genome shotgun (WGS) entry which is preliminary data.</text>
</comment>
<evidence type="ECO:0000313" key="4">
    <source>
        <dbReference type="Proteomes" id="UP001431181"/>
    </source>
</evidence>
<dbReference type="InterPro" id="IPR016181">
    <property type="entry name" value="Acyl_CoA_acyltransferase"/>
</dbReference>
<evidence type="ECO:0000313" key="3">
    <source>
        <dbReference type="EMBL" id="MCW4629018.1"/>
    </source>
</evidence>
<dbReference type="Pfam" id="PF00583">
    <property type="entry name" value="Acetyltransf_1"/>
    <property type="match status" value="1"/>
</dbReference>
<dbReference type="PANTHER" id="PTHR11014">
    <property type="entry name" value="PEPTIDASE M20 FAMILY MEMBER"/>
    <property type="match status" value="1"/>
</dbReference>
<reference evidence="3" key="1">
    <citation type="submission" date="2022-11" db="EMBL/GenBank/DDBJ databases">
        <title>Marinomonas sp. nov., isolated from marine algae.</title>
        <authorList>
            <person name="Choi D.G."/>
            <person name="Kim J.M."/>
            <person name="Lee J.K."/>
            <person name="Baek J.H."/>
            <person name="Jeon C.O."/>
        </authorList>
    </citation>
    <scope>NUCLEOTIDE SEQUENCE</scope>
    <source>
        <strain evidence="3">KJ51-3</strain>
    </source>
</reference>
<dbReference type="CDD" id="cd04301">
    <property type="entry name" value="NAT_SF"/>
    <property type="match status" value="1"/>
</dbReference>
<protein>
    <submittedName>
        <fullName evidence="3">GNAT family N-acetyltransferase</fullName>
    </submittedName>
</protein>
<dbReference type="Proteomes" id="UP001431181">
    <property type="component" value="Unassembled WGS sequence"/>
</dbReference>
<dbReference type="PROSITE" id="PS51186">
    <property type="entry name" value="GNAT"/>
    <property type="match status" value="1"/>
</dbReference>
<accession>A0ABT3KER6</accession>
<sequence length="466" mass="50481">MKGVSHKCGHDGHMSIVTALGAELAKHRPKKGRVVLCFQPAEETGMGAIQVVNDARFAAVIPDYAFALHNYPGLELGKVAVRAGTFNCASRGMIIHLKGKTSHAAHPENGVSPANAMCQIIQELNSLPAKISHQAGVGRNWVTVIHAKLGEIAFGTAPGDAVVMVTLRSESNEGMQTLIEEAEQFSQAVAKSENLSISFEYDDVFQASVNSQLGCDLVVNACETTQTPFVLLDEPMRWSEDFGQFTATAKEGAMFALGAGQASPQLHNPDYDFPDGLIPVGRDLFLDIIHQINGLEVFSMIVFRPAAVEELADVKALLWDQGPNKWNYLTEESVETEFALVEQGSAMVMVAVDNEQIVGFAVLMDGEVSPDYLAKYYALDDICYIGDVVVSSAYSGQGIATKLLECCIESSKEKRASVVLIERHEENLASAGMMRKAGFQVVDTFSDPGKRSVGSRKTAILEYKLE</sequence>
<dbReference type="Gene3D" id="3.30.70.360">
    <property type="match status" value="1"/>
</dbReference>
<dbReference type="Gene3D" id="3.40.630.30">
    <property type="match status" value="1"/>
</dbReference>
<name>A0ABT3KER6_9GAMM</name>
<dbReference type="InterPro" id="IPR036264">
    <property type="entry name" value="Bact_exopeptidase_dim_dom"/>
</dbReference>
<dbReference type="InterPro" id="IPR002933">
    <property type="entry name" value="Peptidase_M20"/>
</dbReference>
<dbReference type="PANTHER" id="PTHR11014:SF169">
    <property type="entry name" value="CLAN MH, FAMILY M20, PEPTIDASE T-LIKE METALLOPEPTIDASE"/>
    <property type="match status" value="1"/>
</dbReference>
<proteinExistence type="predicted"/>
<dbReference type="InterPro" id="IPR011650">
    <property type="entry name" value="Peptidase_M20_dimer"/>
</dbReference>
<organism evidence="3 4">
    <name type="scientific">Marinomonas rhodophyticola</name>
    <dbReference type="NCBI Taxonomy" id="2992803"/>
    <lineage>
        <taxon>Bacteria</taxon>
        <taxon>Pseudomonadati</taxon>
        <taxon>Pseudomonadota</taxon>
        <taxon>Gammaproteobacteria</taxon>
        <taxon>Oceanospirillales</taxon>
        <taxon>Oceanospirillaceae</taxon>
        <taxon>Marinomonas</taxon>
    </lineage>
</organism>
<keyword evidence="4" id="KW-1185">Reference proteome</keyword>
<evidence type="ECO:0000256" key="1">
    <source>
        <dbReference type="ARBA" id="ARBA00022801"/>
    </source>
</evidence>
<dbReference type="Pfam" id="PF07687">
    <property type="entry name" value="M20_dimer"/>
    <property type="match status" value="1"/>
</dbReference>
<evidence type="ECO:0000259" key="2">
    <source>
        <dbReference type="PROSITE" id="PS51186"/>
    </source>
</evidence>
<dbReference type="SUPFAM" id="SSF55729">
    <property type="entry name" value="Acyl-CoA N-acyltransferases (Nat)"/>
    <property type="match status" value="1"/>
</dbReference>
<dbReference type="InterPro" id="IPR000182">
    <property type="entry name" value="GNAT_dom"/>
</dbReference>